<keyword evidence="1" id="KW-1185">Reference proteome</keyword>
<dbReference type="Proteomes" id="UP000887581">
    <property type="component" value="Unplaced"/>
</dbReference>
<sequence>MQGDRSICIRLRPELRPLIVLLNSTTLSKVVQKPGEENKEEGTTAENCFPGTIIHFLDPVLLFRIPLY</sequence>
<dbReference type="WBParaSite" id="sdigi.contig72.g3630.t1">
    <property type="protein sequence ID" value="sdigi.contig72.g3630.t1"/>
    <property type="gene ID" value="sdigi.contig72.g3630"/>
</dbReference>
<evidence type="ECO:0000313" key="2">
    <source>
        <dbReference type="WBParaSite" id="sdigi.contig72.g3630.t1"/>
    </source>
</evidence>
<accession>A0A915Q6P9</accession>
<reference evidence="2" key="1">
    <citation type="submission" date="2022-11" db="UniProtKB">
        <authorList>
            <consortium name="WormBaseParasite"/>
        </authorList>
    </citation>
    <scope>IDENTIFICATION</scope>
</reference>
<evidence type="ECO:0000313" key="1">
    <source>
        <dbReference type="Proteomes" id="UP000887581"/>
    </source>
</evidence>
<name>A0A915Q6P9_9BILA</name>
<organism evidence="1 2">
    <name type="scientific">Setaria digitata</name>
    <dbReference type="NCBI Taxonomy" id="48799"/>
    <lineage>
        <taxon>Eukaryota</taxon>
        <taxon>Metazoa</taxon>
        <taxon>Ecdysozoa</taxon>
        <taxon>Nematoda</taxon>
        <taxon>Chromadorea</taxon>
        <taxon>Rhabditida</taxon>
        <taxon>Spirurina</taxon>
        <taxon>Spiruromorpha</taxon>
        <taxon>Filarioidea</taxon>
        <taxon>Setariidae</taxon>
        <taxon>Setaria</taxon>
    </lineage>
</organism>
<dbReference type="AlphaFoldDB" id="A0A915Q6P9"/>
<proteinExistence type="predicted"/>
<protein>
    <submittedName>
        <fullName evidence="2">Uncharacterized protein</fullName>
    </submittedName>
</protein>